<dbReference type="Pfam" id="PF00583">
    <property type="entry name" value="Acetyltransf_1"/>
    <property type="match status" value="1"/>
</dbReference>
<dbReference type="PANTHER" id="PTHR43415">
    <property type="entry name" value="SPERMIDINE N(1)-ACETYLTRANSFERASE"/>
    <property type="match status" value="1"/>
</dbReference>
<dbReference type="Gene3D" id="3.40.630.30">
    <property type="match status" value="1"/>
</dbReference>
<evidence type="ECO:0000313" key="3">
    <source>
        <dbReference type="Proteomes" id="UP000184130"/>
    </source>
</evidence>
<dbReference type="PROSITE" id="PS51186">
    <property type="entry name" value="GNAT"/>
    <property type="match status" value="1"/>
</dbReference>
<dbReference type="Proteomes" id="UP000184130">
    <property type="component" value="Unassembled WGS sequence"/>
</dbReference>
<accession>A0A1M6WE37</accession>
<dbReference type="SUPFAM" id="SSF55729">
    <property type="entry name" value="Acyl-CoA N-acyltransferases (Nat)"/>
    <property type="match status" value="1"/>
</dbReference>
<reference evidence="2 3" key="1">
    <citation type="submission" date="2016-11" db="EMBL/GenBank/DDBJ databases">
        <authorList>
            <person name="Jaros S."/>
            <person name="Januszkiewicz K."/>
            <person name="Wedrychowicz H."/>
        </authorList>
    </citation>
    <scope>NUCLEOTIDE SEQUENCE [LARGE SCALE GENOMIC DNA]</scope>
    <source>
        <strain evidence="2 3">KHT3</strain>
    </source>
</reference>
<dbReference type="PANTHER" id="PTHR43415:SF5">
    <property type="entry name" value="ACETYLTRANSFERASE"/>
    <property type="match status" value="1"/>
</dbReference>
<dbReference type="InterPro" id="IPR000182">
    <property type="entry name" value="GNAT_dom"/>
</dbReference>
<dbReference type="CDD" id="cd04301">
    <property type="entry name" value="NAT_SF"/>
    <property type="match status" value="1"/>
</dbReference>
<keyword evidence="2" id="KW-0808">Transferase</keyword>
<evidence type="ECO:0000259" key="1">
    <source>
        <dbReference type="PROSITE" id="PS51186"/>
    </source>
</evidence>
<dbReference type="GO" id="GO:0016747">
    <property type="term" value="F:acyltransferase activity, transferring groups other than amino-acyl groups"/>
    <property type="evidence" value="ECO:0007669"/>
    <property type="project" value="InterPro"/>
</dbReference>
<protein>
    <submittedName>
        <fullName evidence="2">Protein N-acetyltransferase, RimJ/RimL family</fullName>
    </submittedName>
</protein>
<dbReference type="InterPro" id="IPR016181">
    <property type="entry name" value="Acyl_CoA_acyltransferase"/>
</dbReference>
<evidence type="ECO:0000313" key="2">
    <source>
        <dbReference type="EMBL" id="SHK91947.1"/>
    </source>
</evidence>
<proteinExistence type="predicted"/>
<feature type="domain" description="N-acetyltransferase" evidence="1">
    <location>
        <begin position="32"/>
        <end position="190"/>
    </location>
</feature>
<gene>
    <name evidence="2" type="ORF">SAMN05216463_11656</name>
</gene>
<name>A0A1M6WE37_XYLRU</name>
<dbReference type="EMBL" id="FRBD01000016">
    <property type="protein sequence ID" value="SHK91947.1"/>
    <property type="molecule type" value="Genomic_DNA"/>
</dbReference>
<organism evidence="2 3">
    <name type="scientific">Xylanibacter ruminicola</name>
    <name type="common">Prevotella ruminicola</name>
    <dbReference type="NCBI Taxonomy" id="839"/>
    <lineage>
        <taxon>Bacteria</taxon>
        <taxon>Pseudomonadati</taxon>
        <taxon>Bacteroidota</taxon>
        <taxon>Bacteroidia</taxon>
        <taxon>Bacteroidales</taxon>
        <taxon>Prevotellaceae</taxon>
        <taxon>Xylanibacter</taxon>
    </lineage>
</organism>
<dbReference type="AlphaFoldDB" id="A0A1M6WE37"/>
<sequence length="190" mass="21522">MWKDKRFTVTLCHSILGGGTDCEMRIEVDISMTLRPFTIDDAPIILSWIKDKTAFRKWSADRYPVYPPKPEDMLAQYATDNIFPFTAINDDGNVVGHIMLRYPDPSKTVIRLGFVIVDDNLRGKGYGKQMLQLAIQKAKNVFGAKKITLGVFDNNPSALHCYESVGFQVIGTDSYFIDGEEWTGKEMELN</sequence>